<feature type="compositionally biased region" description="Basic and acidic residues" evidence="1">
    <location>
        <begin position="173"/>
        <end position="202"/>
    </location>
</feature>
<dbReference type="EMBL" id="QPKB01000008">
    <property type="protein sequence ID" value="RWR90454.1"/>
    <property type="molecule type" value="Genomic_DNA"/>
</dbReference>
<protein>
    <submittedName>
        <fullName evidence="2">Uncharacterized protein</fullName>
    </submittedName>
</protein>
<gene>
    <name evidence="2" type="ORF">CKAN_01955000</name>
</gene>
<evidence type="ECO:0000313" key="3">
    <source>
        <dbReference type="Proteomes" id="UP000283530"/>
    </source>
</evidence>
<evidence type="ECO:0000313" key="2">
    <source>
        <dbReference type="EMBL" id="RWR90454.1"/>
    </source>
</evidence>
<evidence type="ECO:0000256" key="1">
    <source>
        <dbReference type="SAM" id="MobiDB-lite"/>
    </source>
</evidence>
<reference evidence="2 3" key="1">
    <citation type="journal article" date="2019" name="Nat. Plants">
        <title>Stout camphor tree genome fills gaps in understanding of flowering plant genome evolution.</title>
        <authorList>
            <person name="Chaw S.M."/>
            <person name="Liu Y.C."/>
            <person name="Wu Y.W."/>
            <person name="Wang H.Y."/>
            <person name="Lin C.I."/>
            <person name="Wu C.S."/>
            <person name="Ke H.M."/>
            <person name="Chang L.Y."/>
            <person name="Hsu C.Y."/>
            <person name="Yang H.T."/>
            <person name="Sudianto E."/>
            <person name="Hsu M.H."/>
            <person name="Wu K.P."/>
            <person name="Wang L.N."/>
            <person name="Leebens-Mack J.H."/>
            <person name="Tsai I.J."/>
        </authorList>
    </citation>
    <scope>NUCLEOTIDE SEQUENCE [LARGE SCALE GENOMIC DNA]</scope>
    <source>
        <strain evidence="3">cv. Chaw 1501</strain>
        <tissue evidence="2">Young leaves</tissue>
    </source>
</reference>
<organism evidence="2 3">
    <name type="scientific">Cinnamomum micranthum f. kanehirae</name>
    <dbReference type="NCBI Taxonomy" id="337451"/>
    <lineage>
        <taxon>Eukaryota</taxon>
        <taxon>Viridiplantae</taxon>
        <taxon>Streptophyta</taxon>
        <taxon>Embryophyta</taxon>
        <taxon>Tracheophyta</taxon>
        <taxon>Spermatophyta</taxon>
        <taxon>Magnoliopsida</taxon>
        <taxon>Magnoliidae</taxon>
        <taxon>Laurales</taxon>
        <taxon>Lauraceae</taxon>
        <taxon>Cinnamomum</taxon>
    </lineage>
</organism>
<dbReference type="PANTHER" id="PTHR37202:SF1">
    <property type="entry name" value="ANKYRIN REPEAT PROTEIN"/>
    <property type="match status" value="1"/>
</dbReference>
<dbReference type="AlphaFoldDB" id="A0A3S3QVS8"/>
<accession>A0A3S3QVS8</accession>
<dbReference type="PANTHER" id="PTHR37202">
    <property type="entry name" value="ANKYRIN REPEAT PROTEIN"/>
    <property type="match status" value="1"/>
</dbReference>
<sequence>MVNDQRAKIQERSFLITCPGRDLGFSYRAIDVSRCRKLQENVEVTFTGEAALDSDDLLYLKEQMEAEEDAERLLRRTEKRAFAAFKISLYKAASLADSSPASLPLPLRVEPKTKSGIRQQDLLKNIVQIRPKRHRVSSPSSDQNQLSPISTSRASPDRNQSTPISTARASPSKVKEMETKHTSDKDLSSSRSSKGEEMDNKPENAAGSLLGLAYESSDED</sequence>
<name>A0A3S3QVS8_9MAGN</name>
<proteinExistence type="predicted"/>
<dbReference type="Proteomes" id="UP000283530">
    <property type="component" value="Unassembled WGS sequence"/>
</dbReference>
<keyword evidence="3" id="KW-1185">Reference proteome</keyword>
<dbReference type="OrthoDB" id="1935246at2759"/>
<feature type="region of interest" description="Disordered" evidence="1">
    <location>
        <begin position="116"/>
        <end position="220"/>
    </location>
</feature>
<feature type="compositionally biased region" description="Polar residues" evidence="1">
    <location>
        <begin position="137"/>
        <end position="169"/>
    </location>
</feature>
<comment type="caution">
    <text evidence="2">The sequence shown here is derived from an EMBL/GenBank/DDBJ whole genome shotgun (WGS) entry which is preliminary data.</text>
</comment>